<keyword evidence="4" id="KW-0448">Lipopolysaccharide biosynthesis</keyword>
<dbReference type="PANTHER" id="PTHR42755:SF1">
    <property type="entry name" value="3-DEOXY-D-MANNO-OCTULOSONIC ACID TRANSFERASE, MITOCHONDRIAL-RELATED"/>
    <property type="match status" value="1"/>
</dbReference>
<dbReference type="UniPathway" id="UPA00958"/>
<dbReference type="Gene3D" id="3.40.50.11720">
    <property type="entry name" value="3-Deoxy-D-manno-octulosonic-acid transferase, N-terminal domain"/>
    <property type="match status" value="1"/>
</dbReference>
<dbReference type="InterPro" id="IPR039901">
    <property type="entry name" value="Kdotransferase"/>
</dbReference>
<feature type="active site" description="Proton acceptor" evidence="2">
    <location>
        <position position="64"/>
    </location>
</feature>
<feature type="site" description="Transition state stabilizer" evidence="3">
    <location>
        <position position="212"/>
    </location>
</feature>
<comment type="function">
    <text evidence="4">Involved in lipopolysaccharide (LPS) biosynthesis. Catalyzes the transfer of 3-deoxy-D-manno-octulosonate (Kdo) residue(s) from CMP-Kdo to lipid IV(A), the tetraacyldisaccharide-1,4'-bisphosphate precursor of lipid A.</text>
</comment>
<keyword evidence="4" id="KW-0472">Membrane</keyword>
<evidence type="ECO:0000259" key="5">
    <source>
        <dbReference type="Pfam" id="PF04413"/>
    </source>
</evidence>
<comment type="similarity">
    <text evidence="4">Belongs to the glycosyltransferase group 1 family.</text>
</comment>
<accession>A1HU39</accession>
<evidence type="ECO:0000256" key="2">
    <source>
        <dbReference type="PIRSR" id="PIRSR639901-1"/>
    </source>
</evidence>
<comment type="pathway">
    <text evidence="4">Bacterial outer membrane biogenesis; LPS core biosynthesis.</text>
</comment>
<dbReference type="Pfam" id="PF04413">
    <property type="entry name" value="Glycos_transf_N"/>
    <property type="match status" value="1"/>
</dbReference>
<feature type="site" description="Transition state stabilizer" evidence="3">
    <location>
        <position position="134"/>
    </location>
</feature>
<dbReference type="GO" id="GO:0009244">
    <property type="term" value="P:lipopolysaccharide core region biosynthetic process"/>
    <property type="evidence" value="ECO:0007669"/>
    <property type="project" value="UniProtKB-UniRule"/>
</dbReference>
<name>A1HU39_9FIRM</name>
<comment type="subcellular location">
    <subcellularLocation>
        <location evidence="4">Cell membrane</location>
    </subcellularLocation>
</comment>
<evidence type="ECO:0000256" key="3">
    <source>
        <dbReference type="PIRSR" id="PIRSR639901-2"/>
    </source>
</evidence>
<reference evidence="6 7" key="2">
    <citation type="submission" date="2007-01" db="EMBL/GenBank/DDBJ databases">
        <title>Sequencing of the draft genome and assembly of Thermosinus carboxydivorans Nor1.</title>
        <authorList>
            <consortium name="US DOE Joint Genome Institute (JGI-PGF)"/>
            <person name="Copeland A."/>
            <person name="Lucas S."/>
            <person name="Lapidus A."/>
            <person name="Barry K."/>
            <person name="Glavina del Rio T."/>
            <person name="Dalin E."/>
            <person name="Tice H."/>
            <person name="Bruce D."/>
            <person name="Pitluck S."/>
            <person name="Richardson P."/>
        </authorList>
    </citation>
    <scope>NUCLEOTIDE SEQUENCE [LARGE SCALE GENOMIC DNA]</scope>
    <source>
        <strain evidence="6 7">Nor1</strain>
    </source>
</reference>
<feature type="domain" description="3-deoxy-D-manno-octulosonic-acid transferase N-terminal" evidence="5">
    <location>
        <begin position="33"/>
        <end position="215"/>
    </location>
</feature>
<dbReference type="SUPFAM" id="SSF53756">
    <property type="entry name" value="UDP-Glycosyltransferase/glycogen phosphorylase"/>
    <property type="match status" value="1"/>
</dbReference>
<dbReference type="PANTHER" id="PTHR42755">
    <property type="entry name" value="3-DEOXY-MANNO-OCTULOSONATE CYTIDYLYLTRANSFERASE"/>
    <property type="match status" value="1"/>
</dbReference>
<gene>
    <name evidence="6" type="ORF">TcarDRAFT_0105</name>
</gene>
<dbReference type="InterPro" id="IPR007507">
    <property type="entry name" value="Glycos_transf_N"/>
</dbReference>
<sequence>MQLLYNLLAIVLVVLATPVFLARALTTAGFGERLRQSLGFLPADVIARVAGRGCIWLHAASVGEIVAASPIVNEIRRQLPDCPVLISVVTETGYSMAKRIIPEADGHIYFPLDLPLLSERVVGLVRPRAFLPVETELWPNFLRAARRYNVQVMMVNGRISDKSFMRYPYLGSVLRDMLQTVARFCMQSAIDAEYIIGLGADPHKVVVTGNTKYDQTYTAVSPDEQAQLFVRLGLAGRRPVVVAGSTHKGEEEQVLTAFAKVRSVFSEAALVLAPRDIARAEEIAGLAAGRGFTARRRTALAQTTESGHDIVILDTIGELGRIYSIADLVFVGGSLVAKGGHNILEPAAHGKPVLVGPHMFNFKEIYALLSGRGACQTVRDGAELGEEMVRILQDKEVWKTMSAGALAVVEENRGAAKRTVLYLKELMASSETRQKAE</sequence>
<keyword evidence="4" id="KW-1003">Cell membrane</keyword>
<evidence type="ECO:0000256" key="4">
    <source>
        <dbReference type="RuleBase" id="RU365103"/>
    </source>
</evidence>
<evidence type="ECO:0000313" key="7">
    <source>
        <dbReference type="Proteomes" id="UP000005139"/>
    </source>
</evidence>
<dbReference type="OrthoDB" id="9789797at2"/>
<proteinExistence type="inferred from homology"/>
<dbReference type="RefSeq" id="WP_007290532.1">
    <property type="nucleotide sequence ID" value="NZ_AAWL01000032.1"/>
</dbReference>
<reference evidence="6 7" key="1">
    <citation type="submission" date="2007-01" db="EMBL/GenBank/DDBJ databases">
        <title>Annotation of the draft genome assembly of Thermosinus carboxydivorans Nor1.</title>
        <authorList>
            <consortium name="US DOE Joint Genome Institute (JGI-ORNL)"/>
            <person name="Larimer F."/>
            <person name="Land M."/>
            <person name="Hauser L."/>
        </authorList>
    </citation>
    <scope>NUCLEOTIDE SEQUENCE [LARGE SCALE GENOMIC DNA]</scope>
    <source>
        <strain evidence="6 7">Nor1</strain>
    </source>
</reference>
<comment type="caution">
    <text evidence="6">The sequence shown here is derived from an EMBL/GenBank/DDBJ whole genome shotgun (WGS) entry which is preliminary data.</text>
</comment>
<dbReference type="Proteomes" id="UP000005139">
    <property type="component" value="Unassembled WGS sequence"/>
</dbReference>
<dbReference type="eggNOG" id="COG1519">
    <property type="taxonomic scope" value="Bacteria"/>
</dbReference>
<keyword evidence="1 4" id="KW-0808">Transferase</keyword>
<dbReference type="AlphaFoldDB" id="A1HU39"/>
<keyword evidence="7" id="KW-1185">Reference proteome</keyword>
<dbReference type="EC" id="2.4.99.12" evidence="4"/>
<evidence type="ECO:0000256" key="1">
    <source>
        <dbReference type="ARBA" id="ARBA00022679"/>
    </source>
</evidence>
<dbReference type="GO" id="GO:0005886">
    <property type="term" value="C:plasma membrane"/>
    <property type="evidence" value="ECO:0007669"/>
    <property type="project" value="UniProtKB-SubCell"/>
</dbReference>
<dbReference type="GO" id="GO:0009245">
    <property type="term" value="P:lipid A biosynthetic process"/>
    <property type="evidence" value="ECO:0007669"/>
    <property type="project" value="TreeGrafter"/>
</dbReference>
<dbReference type="InterPro" id="IPR038107">
    <property type="entry name" value="Glycos_transf_N_sf"/>
</dbReference>
<evidence type="ECO:0000313" key="6">
    <source>
        <dbReference type="EMBL" id="EAX46458.1"/>
    </source>
</evidence>
<organism evidence="6 7">
    <name type="scientific">Thermosinus carboxydivorans Nor1</name>
    <dbReference type="NCBI Taxonomy" id="401526"/>
    <lineage>
        <taxon>Bacteria</taxon>
        <taxon>Bacillati</taxon>
        <taxon>Bacillota</taxon>
        <taxon>Negativicutes</taxon>
        <taxon>Selenomonadales</taxon>
        <taxon>Sporomusaceae</taxon>
        <taxon>Thermosinus</taxon>
    </lineage>
</organism>
<dbReference type="GO" id="GO:0043842">
    <property type="term" value="F:Kdo transferase activity"/>
    <property type="evidence" value="ECO:0007669"/>
    <property type="project" value="UniProtKB-EC"/>
</dbReference>
<comment type="catalytic activity">
    <reaction evidence="4">
        <text>lipid IVA (E. coli) + CMP-3-deoxy-beta-D-manno-octulosonate = alpha-Kdo-(2-&gt;6)-lipid IVA (E. coli) + CMP + H(+)</text>
        <dbReference type="Rhea" id="RHEA:28066"/>
        <dbReference type="ChEBI" id="CHEBI:15378"/>
        <dbReference type="ChEBI" id="CHEBI:58603"/>
        <dbReference type="ChEBI" id="CHEBI:60364"/>
        <dbReference type="ChEBI" id="CHEBI:60377"/>
        <dbReference type="ChEBI" id="CHEBI:85987"/>
        <dbReference type="EC" id="2.4.99.12"/>
    </reaction>
</comment>
<protein>
    <recommendedName>
        <fullName evidence="4">3-deoxy-D-manno-octulosonic acid transferase</fullName>
        <shortName evidence="4">Kdo transferase</shortName>
        <ecNumber evidence="4">2.4.99.12</ecNumber>
    </recommendedName>
    <alternativeName>
        <fullName evidence="4">Lipid IV(A) 3-deoxy-D-manno-octulosonic acid transferase</fullName>
    </alternativeName>
</protein>
<dbReference type="EMBL" id="AAWL01000032">
    <property type="protein sequence ID" value="EAX46458.1"/>
    <property type="molecule type" value="Genomic_DNA"/>
</dbReference>
<dbReference type="Gene3D" id="3.40.50.2000">
    <property type="entry name" value="Glycogen Phosphorylase B"/>
    <property type="match status" value="1"/>
</dbReference>